<dbReference type="Proteomes" id="UP000198741">
    <property type="component" value="Chromosome I"/>
</dbReference>
<feature type="region of interest" description="Disordered" evidence="1">
    <location>
        <begin position="1"/>
        <end position="32"/>
    </location>
</feature>
<organism evidence="2 3">
    <name type="scientific">Nakamurella panacisegetis</name>
    <dbReference type="NCBI Taxonomy" id="1090615"/>
    <lineage>
        <taxon>Bacteria</taxon>
        <taxon>Bacillati</taxon>
        <taxon>Actinomycetota</taxon>
        <taxon>Actinomycetes</taxon>
        <taxon>Nakamurellales</taxon>
        <taxon>Nakamurellaceae</taxon>
        <taxon>Nakamurella</taxon>
    </lineage>
</organism>
<feature type="region of interest" description="Disordered" evidence="1">
    <location>
        <begin position="201"/>
        <end position="286"/>
    </location>
</feature>
<accession>A0A1H0SQE1</accession>
<dbReference type="EMBL" id="LT629710">
    <property type="protein sequence ID" value="SDP43903.1"/>
    <property type="molecule type" value="Genomic_DNA"/>
</dbReference>
<feature type="compositionally biased region" description="Basic and acidic residues" evidence="1">
    <location>
        <begin position="217"/>
        <end position="267"/>
    </location>
</feature>
<evidence type="ECO:0000313" key="2">
    <source>
        <dbReference type="EMBL" id="SDP43903.1"/>
    </source>
</evidence>
<evidence type="ECO:0000313" key="3">
    <source>
        <dbReference type="Proteomes" id="UP000198741"/>
    </source>
</evidence>
<proteinExistence type="predicted"/>
<protein>
    <submittedName>
        <fullName evidence="2">Uncharacterized protein</fullName>
    </submittedName>
</protein>
<feature type="region of interest" description="Disordered" evidence="1">
    <location>
        <begin position="310"/>
        <end position="340"/>
    </location>
</feature>
<keyword evidence="3" id="KW-1185">Reference proteome</keyword>
<gene>
    <name evidence="2" type="ORF">SAMN04515671_4237</name>
</gene>
<dbReference type="STRING" id="1090615.SAMN04515671_4237"/>
<evidence type="ECO:0000256" key="1">
    <source>
        <dbReference type="SAM" id="MobiDB-lite"/>
    </source>
</evidence>
<name>A0A1H0SQE1_9ACTN</name>
<reference evidence="2 3" key="1">
    <citation type="submission" date="2016-10" db="EMBL/GenBank/DDBJ databases">
        <authorList>
            <person name="de Groot N.N."/>
        </authorList>
    </citation>
    <scope>NUCLEOTIDE SEQUENCE [LARGE SCALE GENOMIC DNA]</scope>
    <source>
        <strain evidence="3">P4-7,KCTC 19426,CECT 7604</strain>
    </source>
</reference>
<sequence length="340" mass="37130">MDQFRPRRHPNRHQTLSPTPADPMGEDDPMTEPDLLHAAVDELYASPMPEFTARRKALAAAARQAGHRDVATAIAALRKPTLSADTLNRLVRAAPDEVDELLELGAGLRRAEQELDGPALRELSGRRKALVADLTRLAFDITGQPNPSPSIRDEVVATLNAALADEQVADRLISGALVTQARWDGFGSTSLPELAAVLPLRRPRTPPATPLAAPRSTTEHVARPTEPTPKRRPADDRGTRRTDAASERKAAQDKAAEDRARREREQRMAQAQREADEADAEAAHAAADVAAIDRRIDELTAEITEQRRRLAQAQRRSRSADVRRRAAQLALTRTGGGRPG</sequence>
<feature type="compositionally biased region" description="Basic residues" evidence="1">
    <location>
        <begin position="1"/>
        <end position="12"/>
    </location>
</feature>
<dbReference type="AlphaFoldDB" id="A0A1H0SQE1"/>